<dbReference type="InterPro" id="IPR029044">
    <property type="entry name" value="Nucleotide-diphossugar_trans"/>
</dbReference>
<dbReference type="Gene3D" id="3.90.550.10">
    <property type="entry name" value="Spore Coat Polysaccharide Biosynthesis Protein SpsA, Chain A"/>
    <property type="match status" value="1"/>
</dbReference>
<dbReference type="Pfam" id="PF00535">
    <property type="entry name" value="Glycos_transf_2"/>
    <property type="match status" value="1"/>
</dbReference>
<reference evidence="3 4" key="1">
    <citation type="submission" date="2021-08" db="EMBL/GenBank/DDBJ databases">
        <title>Draft genome sequence of Spirulina subsalsa with high tolerance to salinity and hype-accumulation of phycocyanin.</title>
        <authorList>
            <person name="Pei H."/>
            <person name="Jiang L."/>
        </authorList>
    </citation>
    <scope>NUCLEOTIDE SEQUENCE [LARGE SCALE GENOMIC DNA]</scope>
    <source>
        <strain evidence="3 4">FACHB-351</strain>
    </source>
</reference>
<evidence type="ECO:0000256" key="1">
    <source>
        <dbReference type="SAM" id="Phobius"/>
    </source>
</evidence>
<evidence type="ECO:0000313" key="3">
    <source>
        <dbReference type="EMBL" id="MCW6035942.1"/>
    </source>
</evidence>
<dbReference type="Proteomes" id="UP001526426">
    <property type="component" value="Unassembled WGS sequence"/>
</dbReference>
<dbReference type="InterPro" id="IPR001173">
    <property type="entry name" value="Glyco_trans_2-like"/>
</dbReference>
<accession>A0ABT3L3B3</accession>
<evidence type="ECO:0000259" key="2">
    <source>
        <dbReference type="Pfam" id="PF00535"/>
    </source>
</evidence>
<protein>
    <submittedName>
        <fullName evidence="3">Glycosyltransferase family 2 protein</fullName>
    </submittedName>
</protein>
<dbReference type="PANTHER" id="PTHR48090">
    <property type="entry name" value="UNDECAPRENYL-PHOSPHATE 4-DEOXY-4-FORMAMIDO-L-ARABINOSE TRANSFERASE-RELATED"/>
    <property type="match status" value="1"/>
</dbReference>
<feature type="transmembrane region" description="Helical" evidence="1">
    <location>
        <begin position="351"/>
        <end position="369"/>
    </location>
</feature>
<name>A0ABT3L3B3_9CYAN</name>
<gene>
    <name evidence="3" type="ORF">K4A83_06605</name>
</gene>
<sequence>MLQHQIPTDQWENNQSENLVVLSIDECNGNAEKQGTAHLGEFSNVTPDLRPLVSLIVPAYNEEAILEENLETLYQYTESLAELYRWEILVINDGSRDNTGFLAEQFACDKDNVFVYHHGVNFGLGQALQFGFHNCQGDYVIVFDLDLSYAPHHIGQLLDKITQTNARVVVASPYMKGGQISNVPWLRQTLSIWANRFLKVAAKDTLATLTGMVRVYDGPFLRSLNLRSMGMEINPEIIHKAMLLNARIIEIPAHLHWRTTSQPTPKKNRRQSSMKILKHTMSIVVSGFLFRPVMFFILPGLFFLFLSLIADSWVLIHCFNEFQNPELAQYWFGYRLSEAVANAFKLSPHSFILGGMTLMIAIQLISLGISSLQSKSYFEEVFYLGTAIYKSTQAKGK</sequence>
<dbReference type="InterPro" id="IPR050256">
    <property type="entry name" value="Glycosyltransferase_2"/>
</dbReference>
<keyword evidence="1" id="KW-0812">Transmembrane</keyword>
<evidence type="ECO:0000313" key="4">
    <source>
        <dbReference type="Proteomes" id="UP001526426"/>
    </source>
</evidence>
<comment type="caution">
    <text evidence="3">The sequence shown here is derived from an EMBL/GenBank/DDBJ whole genome shotgun (WGS) entry which is preliminary data.</text>
</comment>
<feature type="transmembrane region" description="Helical" evidence="1">
    <location>
        <begin position="276"/>
        <end position="305"/>
    </location>
</feature>
<dbReference type="SUPFAM" id="SSF53448">
    <property type="entry name" value="Nucleotide-diphospho-sugar transferases"/>
    <property type="match status" value="1"/>
</dbReference>
<dbReference type="CDD" id="cd04179">
    <property type="entry name" value="DPM_DPG-synthase_like"/>
    <property type="match status" value="1"/>
</dbReference>
<dbReference type="EMBL" id="JAIHOM010000024">
    <property type="protein sequence ID" value="MCW6035942.1"/>
    <property type="molecule type" value="Genomic_DNA"/>
</dbReference>
<keyword evidence="1" id="KW-0472">Membrane</keyword>
<organism evidence="3 4">
    <name type="scientific">Spirulina subsalsa FACHB-351</name>
    <dbReference type="NCBI Taxonomy" id="234711"/>
    <lineage>
        <taxon>Bacteria</taxon>
        <taxon>Bacillati</taxon>
        <taxon>Cyanobacteriota</taxon>
        <taxon>Cyanophyceae</taxon>
        <taxon>Spirulinales</taxon>
        <taxon>Spirulinaceae</taxon>
        <taxon>Spirulina</taxon>
    </lineage>
</organism>
<dbReference type="RefSeq" id="WP_265263669.1">
    <property type="nucleotide sequence ID" value="NZ_JAIHOM010000024.1"/>
</dbReference>
<keyword evidence="4" id="KW-1185">Reference proteome</keyword>
<keyword evidence="1" id="KW-1133">Transmembrane helix</keyword>
<feature type="domain" description="Glycosyltransferase 2-like" evidence="2">
    <location>
        <begin position="54"/>
        <end position="209"/>
    </location>
</feature>
<proteinExistence type="predicted"/>
<dbReference type="PANTHER" id="PTHR48090:SF6">
    <property type="entry name" value="SLR5056 PROTEIN"/>
    <property type="match status" value="1"/>
</dbReference>